<dbReference type="RefSeq" id="WP_180941097.1">
    <property type="nucleotide sequence ID" value="NZ_CP041238.1"/>
</dbReference>
<dbReference type="InterPro" id="IPR029065">
    <property type="entry name" value="Enolase_C-like"/>
</dbReference>
<dbReference type="PANTHER" id="PTHR48080:SF3">
    <property type="entry name" value="ENOLASE SUPERFAMILY MEMBER DDB_G0284701"/>
    <property type="match status" value="1"/>
</dbReference>
<sequence length="367" mass="40497">MKISGISLYALELPLETPQVLSRGRVFDKFHSTFIRIDTDAGISGWGEVCPWGSSYLPAFPGGVRAALMEMAPQLIGCDPTRPDVLVRYMDRILAGHIYAKAAVDFALYDIIGKATGQPIYELLGGKEENAVPRMASIHLHSLDETKAEIEQKRIAGYKNYSIKVGQGFESDVATIKAVMEQRKDGEFFIFDSNGGWSPHEATRLMNAVSHLDTTFEQPCLTYEECLDVRTRTRQPISLDECMVELKDFVRALSDRGCELVSIKLARVGGLTKARAIRDLCLAYDINLFMMCMAGTVINDTVAAHFAQTIPANRFYGAWSCQDYITVDPAPQRGARTINGHMPPPNLPGLGVEPDMEVLGAPIAVFK</sequence>
<dbReference type="Pfam" id="PF02746">
    <property type="entry name" value="MR_MLE_N"/>
    <property type="match status" value="1"/>
</dbReference>
<dbReference type="SUPFAM" id="SSF54826">
    <property type="entry name" value="Enolase N-terminal domain-like"/>
    <property type="match status" value="1"/>
</dbReference>
<evidence type="ECO:0000313" key="6">
    <source>
        <dbReference type="Proteomes" id="UP000510721"/>
    </source>
</evidence>
<keyword evidence="4" id="KW-0460">Magnesium</keyword>
<dbReference type="InterPro" id="IPR018110">
    <property type="entry name" value="Mandel_Rmase/mucon_lact_enz_CS"/>
</dbReference>
<evidence type="ECO:0000256" key="3">
    <source>
        <dbReference type="ARBA" id="ARBA00022723"/>
    </source>
</evidence>
<organism evidence="5 6">
    <name type="scientific">Sinorhizobium mexicanum</name>
    <dbReference type="NCBI Taxonomy" id="375549"/>
    <lineage>
        <taxon>Bacteria</taxon>
        <taxon>Pseudomonadati</taxon>
        <taxon>Pseudomonadota</taxon>
        <taxon>Alphaproteobacteria</taxon>
        <taxon>Hyphomicrobiales</taxon>
        <taxon>Rhizobiaceae</taxon>
        <taxon>Sinorhizobium/Ensifer group</taxon>
        <taxon>Sinorhizobium</taxon>
    </lineage>
</organism>
<dbReference type="SFLD" id="SFLDS00001">
    <property type="entry name" value="Enolase"/>
    <property type="match status" value="1"/>
</dbReference>
<dbReference type="GO" id="GO:0009063">
    <property type="term" value="P:amino acid catabolic process"/>
    <property type="evidence" value="ECO:0007669"/>
    <property type="project" value="InterPro"/>
</dbReference>
<dbReference type="GO" id="GO:0000287">
    <property type="term" value="F:magnesium ion binding"/>
    <property type="evidence" value="ECO:0007669"/>
    <property type="project" value="UniProtKB-ARBA"/>
</dbReference>
<dbReference type="Proteomes" id="UP000510721">
    <property type="component" value="Chromosome"/>
</dbReference>
<dbReference type="KEGG" id="emx:FKV68_08830"/>
<dbReference type="Pfam" id="PF13378">
    <property type="entry name" value="MR_MLE_C"/>
    <property type="match status" value="1"/>
</dbReference>
<dbReference type="InterPro" id="IPR034593">
    <property type="entry name" value="DgoD-like"/>
</dbReference>
<dbReference type="SFLD" id="SFLDG00180">
    <property type="entry name" value="muconate_cycloisomerase"/>
    <property type="match status" value="1"/>
</dbReference>
<comment type="cofactor">
    <cofactor evidence="1">
        <name>Mg(2+)</name>
        <dbReference type="ChEBI" id="CHEBI:18420"/>
    </cofactor>
</comment>
<name>A0A859QMQ2_9HYPH</name>
<dbReference type="InterPro" id="IPR036849">
    <property type="entry name" value="Enolase-like_C_sf"/>
</dbReference>
<evidence type="ECO:0000256" key="2">
    <source>
        <dbReference type="ARBA" id="ARBA00008031"/>
    </source>
</evidence>
<accession>A0A859QMQ2</accession>
<dbReference type="GO" id="GO:0003824">
    <property type="term" value="F:catalytic activity"/>
    <property type="evidence" value="ECO:0007669"/>
    <property type="project" value="UniProtKB-ARBA"/>
</dbReference>
<dbReference type="AlphaFoldDB" id="A0A859QMQ2"/>
<dbReference type="InterPro" id="IPR013341">
    <property type="entry name" value="Mandelate_racemase_N_dom"/>
</dbReference>
<evidence type="ECO:0000256" key="1">
    <source>
        <dbReference type="ARBA" id="ARBA00001946"/>
    </source>
</evidence>
<dbReference type="FunFam" id="3.30.390.10:FF:000009">
    <property type="entry name" value="Hydrophobic dipeptide epimerase"/>
    <property type="match status" value="1"/>
</dbReference>
<reference evidence="5 6" key="1">
    <citation type="submission" date="2019-06" db="EMBL/GenBank/DDBJ databases">
        <title>Complete genome sequence of Ensifer mexicanus ITTG R7 isolated from nodules of Acacia angustissima (Mill.) Kuntze.</title>
        <authorList>
            <person name="Rincon-Rosales R."/>
            <person name="Rogel M.A."/>
            <person name="Guerrero G."/>
            <person name="Rincon-Molina C.I."/>
            <person name="Lopez-Lopez A."/>
            <person name="Martinez-Romero E."/>
        </authorList>
    </citation>
    <scope>NUCLEOTIDE SEQUENCE [LARGE SCALE GENOMIC DNA]</scope>
    <source>
        <strain evidence="5 6">ITTG R7</strain>
    </source>
</reference>
<dbReference type="EMBL" id="CP041238">
    <property type="protein sequence ID" value="QLL61546.1"/>
    <property type="molecule type" value="Genomic_DNA"/>
</dbReference>
<dbReference type="Gene3D" id="3.20.20.120">
    <property type="entry name" value="Enolase-like C-terminal domain"/>
    <property type="match status" value="1"/>
</dbReference>
<dbReference type="SUPFAM" id="SSF51604">
    <property type="entry name" value="Enolase C-terminal domain-like"/>
    <property type="match status" value="1"/>
</dbReference>
<protein>
    <submittedName>
        <fullName evidence="5">Mandelate racemase/muconate lactonizing protein</fullName>
    </submittedName>
</protein>
<comment type="similarity">
    <text evidence="2">Belongs to the mandelate racemase/muconate lactonizing enzyme family.</text>
</comment>
<keyword evidence="6" id="KW-1185">Reference proteome</keyword>
<evidence type="ECO:0000313" key="5">
    <source>
        <dbReference type="EMBL" id="QLL61546.1"/>
    </source>
</evidence>
<dbReference type="PROSITE" id="PS00908">
    <property type="entry name" value="MR_MLE_1"/>
    <property type="match status" value="1"/>
</dbReference>
<evidence type="ECO:0000256" key="4">
    <source>
        <dbReference type="ARBA" id="ARBA00022842"/>
    </source>
</evidence>
<dbReference type="Gene3D" id="3.30.390.10">
    <property type="entry name" value="Enolase-like, N-terminal domain"/>
    <property type="match status" value="1"/>
</dbReference>
<gene>
    <name evidence="5" type="ORF">FKV68_08830</name>
</gene>
<keyword evidence="3" id="KW-0479">Metal-binding</keyword>
<dbReference type="PANTHER" id="PTHR48080">
    <property type="entry name" value="D-GALACTONATE DEHYDRATASE-RELATED"/>
    <property type="match status" value="1"/>
</dbReference>
<dbReference type="InterPro" id="IPR029017">
    <property type="entry name" value="Enolase-like_N"/>
</dbReference>
<proteinExistence type="inferred from homology"/>